<dbReference type="InterPro" id="IPR029063">
    <property type="entry name" value="SAM-dependent_MTases_sf"/>
</dbReference>
<dbReference type="Pfam" id="PF01209">
    <property type="entry name" value="Ubie_methyltran"/>
    <property type="match status" value="1"/>
</dbReference>
<evidence type="ECO:0000256" key="3">
    <source>
        <dbReference type="ARBA" id="ARBA00022691"/>
    </source>
</evidence>
<dbReference type="CDD" id="cd02440">
    <property type="entry name" value="AdoMet_MTases"/>
    <property type="match status" value="1"/>
</dbReference>
<dbReference type="NCBIfam" id="NF004452">
    <property type="entry name" value="PRK05785.1"/>
    <property type="match status" value="1"/>
</dbReference>
<accession>D6GWG1</accession>
<name>D6GWG1_PARA5</name>
<keyword evidence="1 4" id="KW-0489">Methyltransferase</keyword>
<protein>
    <submittedName>
        <fullName evidence="4">Uinone biosynthesis methyltransferase</fullName>
    </submittedName>
</protein>
<proteinExistence type="predicted"/>
<organism evidence="4 5">
    <name type="scientific">Candidatus Parvarchaeum acidophilus ARMAN-5</name>
    <dbReference type="NCBI Taxonomy" id="662762"/>
    <lineage>
        <taxon>Archaea</taxon>
        <taxon>Candidatus Parvarchaeota</taxon>
        <taxon>Candidatus Parvarchaeum</taxon>
    </lineage>
</organism>
<dbReference type="GO" id="GO:0032259">
    <property type="term" value="P:methylation"/>
    <property type="evidence" value="ECO:0007669"/>
    <property type="project" value="UniProtKB-KW"/>
</dbReference>
<gene>
    <name evidence="4" type="ORF">BJBARM5_1124</name>
</gene>
<keyword evidence="3" id="KW-0949">S-adenosyl-L-methionine</keyword>
<evidence type="ECO:0000256" key="2">
    <source>
        <dbReference type="ARBA" id="ARBA00022679"/>
    </source>
</evidence>
<evidence type="ECO:0000256" key="1">
    <source>
        <dbReference type="ARBA" id="ARBA00022603"/>
    </source>
</evidence>
<dbReference type="Proteomes" id="UP000009376">
    <property type="component" value="Unassembled WGS sequence"/>
</dbReference>
<keyword evidence="2 4" id="KW-0808">Transferase</keyword>
<dbReference type="Gene3D" id="3.40.50.150">
    <property type="entry name" value="Vaccinia Virus protein VP39"/>
    <property type="match status" value="1"/>
</dbReference>
<dbReference type="SUPFAM" id="SSF53335">
    <property type="entry name" value="S-adenosyl-L-methionine-dependent methyltransferases"/>
    <property type="match status" value="1"/>
</dbReference>
<reference evidence="4 5" key="1">
    <citation type="journal article" date="2010" name="Proc. Natl. Acad. Sci. U.S.A.">
        <title>Enigmatic, ultrasmall, uncultivated Archaea.</title>
        <authorList>
            <person name="Baker B.J."/>
            <person name="Comolli L.R."/>
            <person name="Dick G.J."/>
            <person name="Hauser L.J."/>
            <person name="Hyatt D."/>
            <person name="Dill B.D."/>
            <person name="Land M.L."/>
            <person name="Verberkmoes N.C."/>
            <person name="Hettich R.L."/>
            <person name="Banfield J.F."/>
        </authorList>
    </citation>
    <scope>NUCLEOTIDE SEQUENCE [LARGE SCALE GENOMIC DNA]</scope>
</reference>
<dbReference type="PANTHER" id="PTHR43591:SF24">
    <property type="entry name" value="2-METHOXY-6-POLYPRENYL-1,4-BENZOQUINOL METHYLASE, MITOCHONDRIAL"/>
    <property type="match status" value="1"/>
</dbReference>
<sequence>MTKNSFIADDGNLRDIYNTIPKSYDRANALISFFQDIKWRTRLISNVMEISEPETILDVACGKGELTYLIKHLKKTYVVMTDYSGNMLNMAIVDGIKVLASCNNLPFRDNSFDSVMSTFALHAADNIEDVIKEMVRVSNGTIGVIAMGKSDNHFYRFISGLYLKYVQPYIAMLTGEKSKNYRFIYYIYKRLPLNSTIRDIANKYMDISLFEEKAFGSVYMFVGTKKLQ</sequence>
<dbReference type="PANTHER" id="PTHR43591">
    <property type="entry name" value="METHYLTRANSFERASE"/>
    <property type="match status" value="1"/>
</dbReference>
<dbReference type="EMBL" id="GG745594">
    <property type="protein sequence ID" value="EFD92446.1"/>
    <property type="molecule type" value="Genomic_DNA"/>
</dbReference>
<dbReference type="PROSITE" id="PS01183">
    <property type="entry name" value="UBIE_1"/>
    <property type="match status" value="1"/>
</dbReference>
<evidence type="ECO:0000313" key="4">
    <source>
        <dbReference type="EMBL" id="EFD92446.1"/>
    </source>
</evidence>
<dbReference type="AlphaFoldDB" id="D6GWG1"/>
<dbReference type="InterPro" id="IPR023576">
    <property type="entry name" value="UbiE/COQ5_MeTrFase_CS"/>
</dbReference>
<dbReference type="GO" id="GO:0008168">
    <property type="term" value="F:methyltransferase activity"/>
    <property type="evidence" value="ECO:0007669"/>
    <property type="project" value="UniProtKB-KW"/>
</dbReference>
<evidence type="ECO:0000313" key="5">
    <source>
        <dbReference type="Proteomes" id="UP000009376"/>
    </source>
</evidence>